<protein>
    <submittedName>
        <fullName evidence="2">Uncharacterized protein</fullName>
    </submittedName>
</protein>
<evidence type="ECO:0000313" key="2">
    <source>
        <dbReference type="EMBL" id="ORY81183.1"/>
    </source>
</evidence>
<dbReference type="EMBL" id="MCOG01000011">
    <property type="protein sequence ID" value="ORY81183.1"/>
    <property type="molecule type" value="Genomic_DNA"/>
</dbReference>
<accession>A0A1Y2FBA8</accession>
<feature type="region of interest" description="Disordered" evidence="1">
    <location>
        <begin position="1"/>
        <end position="37"/>
    </location>
</feature>
<feature type="region of interest" description="Disordered" evidence="1">
    <location>
        <begin position="463"/>
        <end position="485"/>
    </location>
</feature>
<name>A0A1Y2FBA8_9FUNG</name>
<evidence type="ECO:0000313" key="3">
    <source>
        <dbReference type="Proteomes" id="UP000193920"/>
    </source>
</evidence>
<dbReference type="Proteomes" id="UP000193920">
    <property type="component" value="Unassembled WGS sequence"/>
</dbReference>
<keyword evidence="3" id="KW-1185">Reference proteome</keyword>
<sequence length="768" mass="90588">MHIQNNEKNNLQSLEQNEPTEETNENKNNIHSNHLKDFNNNLNNYDITSSYMTKKDEILQNDSLPQAVQTNYKKHSNISEVHLNKRRDSDTKKIKDLNNRKKNFMKSSIKNHRTLDNKPFLSIENVNKNKIVNEDDYKTYKSYNMNNVNDMIWSSRRFVNRNNSSNEYRKKLFYGSGVGGINKSPTNFDCNNDLERLHSNSLKNQSLNIQKNRNKNYGLSLEQAINSIYGRYASFINNKYNNQIHDNLKNLNDMVISKQLKNLYLNDNFNINNNSNYNNNNNKNKNNRYINNGLNEIRKKNKNQSSSNSDFKLYHQQKMPLISSNKISKIEVDLPLPPIKRLTLQRHRLLKPVYSTKDLKIETLSHDHIKAKVDDHINKENWKPRINDGKSIDNKQEDINYNDINNSNDIEENDLNNSNISEICTNTPHEDDENNINKENNDENIEKALEIQKSIPKEKIKKEEDIYDNKEDKNNNINNSSSSLQEDEIEIITEEQKEEMRIVKAYINKLDNIKVNEEHHLQTETHHEIKRDRNFLNDFILLDQVESDKNNEEAVNQHIWSVDTFINNSNEEKLSKREALTMLWNIYALLILNNEHNKPVLTFQTIEMIKGRLHQLISTKYDIKEKILNLLPNIIKYIPKEELVKLRGVIGHLYRICRSFNNDISNNLSVVLSPLILVKLNNFILFPESLVKIPDRSLTVGKTDKDILLENQVKSEVQRIKQEEAKGIGKRRLYEKIFYELNTLNIGDFILKNYFFYFFNNLYVFNYE</sequence>
<feature type="compositionally biased region" description="Basic and acidic residues" evidence="1">
    <location>
        <begin position="463"/>
        <end position="474"/>
    </location>
</feature>
<comment type="caution">
    <text evidence="2">The sequence shown here is derived from an EMBL/GenBank/DDBJ whole genome shotgun (WGS) entry which is preliminary data.</text>
</comment>
<reference evidence="2 3" key="1">
    <citation type="submission" date="2016-08" db="EMBL/GenBank/DDBJ databases">
        <title>A Parts List for Fungal Cellulosomes Revealed by Comparative Genomics.</title>
        <authorList>
            <consortium name="DOE Joint Genome Institute"/>
            <person name="Haitjema C.H."/>
            <person name="Gilmore S.P."/>
            <person name="Henske J.K."/>
            <person name="Solomon K.V."/>
            <person name="De Groot R."/>
            <person name="Kuo A."/>
            <person name="Mondo S.J."/>
            <person name="Salamov A.A."/>
            <person name="Labutti K."/>
            <person name="Zhao Z."/>
            <person name="Chiniquy J."/>
            <person name="Barry K."/>
            <person name="Brewer H.M."/>
            <person name="Purvine S.O."/>
            <person name="Wright A.T."/>
            <person name="Boxma B."/>
            <person name="Van Alen T."/>
            <person name="Hackstein J.H."/>
            <person name="Baker S.E."/>
            <person name="Grigoriev I.V."/>
            <person name="O'Malley M.A."/>
        </authorList>
    </citation>
    <scope>NUCLEOTIDE SEQUENCE [LARGE SCALE GENOMIC DNA]</scope>
    <source>
        <strain evidence="2 3">G1</strain>
    </source>
</reference>
<dbReference type="AlphaFoldDB" id="A0A1Y2FBA8"/>
<organism evidence="2 3">
    <name type="scientific">Neocallimastix californiae</name>
    <dbReference type="NCBI Taxonomy" id="1754190"/>
    <lineage>
        <taxon>Eukaryota</taxon>
        <taxon>Fungi</taxon>
        <taxon>Fungi incertae sedis</taxon>
        <taxon>Chytridiomycota</taxon>
        <taxon>Chytridiomycota incertae sedis</taxon>
        <taxon>Neocallimastigomycetes</taxon>
        <taxon>Neocallimastigales</taxon>
        <taxon>Neocallimastigaceae</taxon>
        <taxon>Neocallimastix</taxon>
    </lineage>
</organism>
<proteinExistence type="predicted"/>
<feature type="compositionally biased region" description="Polar residues" evidence="1">
    <location>
        <begin position="1"/>
        <end position="14"/>
    </location>
</feature>
<gene>
    <name evidence="2" type="ORF">LY90DRAFT_664398</name>
</gene>
<evidence type="ECO:0000256" key="1">
    <source>
        <dbReference type="SAM" id="MobiDB-lite"/>
    </source>
</evidence>